<dbReference type="Gene3D" id="3.30.530.20">
    <property type="match status" value="1"/>
</dbReference>
<evidence type="ECO:0000313" key="4">
    <source>
        <dbReference type="Proteomes" id="UP000253324"/>
    </source>
</evidence>
<dbReference type="InterPro" id="IPR013538">
    <property type="entry name" value="ASHA1/2-like_C"/>
</dbReference>
<accession>A0A368Z101</accession>
<keyword evidence="4" id="KW-1185">Reference proteome</keyword>
<protein>
    <submittedName>
        <fullName evidence="3">Uncharacterized protein YndB with AHSA1/START domain</fullName>
    </submittedName>
</protein>
<feature type="domain" description="Activator of Hsp90 ATPase homologue 1/2-like C-terminal" evidence="2">
    <location>
        <begin position="28"/>
        <end position="158"/>
    </location>
</feature>
<gene>
    <name evidence="3" type="ORF">C7476_10278</name>
</gene>
<organism evidence="3 4">
    <name type="scientific">Phyllobacterium bourgognense</name>
    <dbReference type="NCBI Taxonomy" id="314236"/>
    <lineage>
        <taxon>Bacteria</taxon>
        <taxon>Pseudomonadati</taxon>
        <taxon>Pseudomonadota</taxon>
        <taxon>Alphaproteobacteria</taxon>
        <taxon>Hyphomicrobiales</taxon>
        <taxon>Phyllobacteriaceae</taxon>
        <taxon>Phyllobacterium</taxon>
    </lineage>
</organism>
<dbReference type="EMBL" id="QPJM01000002">
    <property type="protein sequence ID" value="RCW86101.1"/>
    <property type="molecule type" value="Genomic_DNA"/>
</dbReference>
<dbReference type="SUPFAM" id="SSF55961">
    <property type="entry name" value="Bet v1-like"/>
    <property type="match status" value="1"/>
</dbReference>
<dbReference type="InterPro" id="IPR023393">
    <property type="entry name" value="START-like_dom_sf"/>
</dbReference>
<dbReference type="AlphaFoldDB" id="A0A368Z101"/>
<evidence type="ECO:0000259" key="2">
    <source>
        <dbReference type="Pfam" id="PF08327"/>
    </source>
</evidence>
<dbReference type="Pfam" id="PF08327">
    <property type="entry name" value="AHSA1"/>
    <property type="match status" value="1"/>
</dbReference>
<comment type="caution">
    <text evidence="3">The sequence shown here is derived from an EMBL/GenBank/DDBJ whole genome shotgun (WGS) entry which is preliminary data.</text>
</comment>
<dbReference type="Proteomes" id="UP000253324">
    <property type="component" value="Unassembled WGS sequence"/>
</dbReference>
<comment type="similarity">
    <text evidence="1">Belongs to the AHA1 family.</text>
</comment>
<proteinExistence type="inferred from homology"/>
<evidence type="ECO:0000256" key="1">
    <source>
        <dbReference type="ARBA" id="ARBA00006817"/>
    </source>
</evidence>
<reference evidence="3 4" key="1">
    <citation type="submission" date="2018-07" db="EMBL/GenBank/DDBJ databases">
        <title>Genomic Encyclopedia of Type Strains, Phase III (KMG-III): the genomes of soil and plant-associated and newly described type strains.</title>
        <authorList>
            <person name="Whitman W."/>
        </authorList>
    </citation>
    <scope>NUCLEOTIDE SEQUENCE [LARGE SCALE GENOMIC DNA]</scope>
    <source>
        <strain evidence="3 4">31-25a</strain>
    </source>
</reference>
<evidence type="ECO:0000313" key="3">
    <source>
        <dbReference type="EMBL" id="RCW86101.1"/>
    </source>
</evidence>
<dbReference type="CDD" id="cd07814">
    <property type="entry name" value="SRPBCC_CalC_Aha1-like"/>
    <property type="match status" value="1"/>
</dbReference>
<sequence>MEIAMAQTNVETNTSTGRVLTITRIFSAPPVLVFDAFSDPKRMLQWLGPRDYPASYVESDMRVGGKWRACLDSQASGEKLWHGGVYREIVPGKRLAFTFAWDQANGTPGLETLVDITFDGQNDKTLMTFRQSVFDTPEDCDGHREGWNSAFDRLEELLAQD</sequence>
<name>A0A368Z101_9HYPH</name>